<sequence length="64" mass="7346">MAENTIAGQEEQAPSFPFCDTLISKLNSGCNIEYSLLYREEREMPPYLVDKFNRTRVIQWGTSG</sequence>
<dbReference type="RefSeq" id="XP_043003770.1">
    <property type="nucleotide sequence ID" value="XM_043158423.1"/>
</dbReference>
<proteinExistence type="predicted"/>
<dbReference type="KEGG" id="more:E1B28_013277"/>
<dbReference type="EMBL" id="CM032189">
    <property type="protein sequence ID" value="KAG7087299.1"/>
    <property type="molecule type" value="Genomic_DNA"/>
</dbReference>
<name>A0A9P7RP90_9AGAR</name>
<dbReference type="Proteomes" id="UP001049176">
    <property type="component" value="Chromosome 9"/>
</dbReference>
<dbReference type="GeneID" id="66082352"/>
<protein>
    <submittedName>
        <fullName evidence="1">Uncharacterized protein</fullName>
    </submittedName>
</protein>
<comment type="caution">
    <text evidence="1">The sequence shown here is derived from an EMBL/GenBank/DDBJ whole genome shotgun (WGS) entry which is preliminary data.</text>
</comment>
<gene>
    <name evidence="1" type="ORF">E1B28_013277</name>
</gene>
<dbReference type="AlphaFoldDB" id="A0A9P7RP90"/>
<accession>A0A9P7RP90</accession>
<organism evidence="1 2">
    <name type="scientific">Marasmius oreades</name>
    <name type="common">fairy-ring Marasmius</name>
    <dbReference type="NCBI Taxonomy" id="181124"/>
    <lineage>
        <taxon>Eukaryota</taxon>
        <taxon>Fungi</taxon>
        <taxon>Dikarya</taxon>
        <taxon>Basidiomycota</taxon>
        <taxon>Agaricomycotina</taxon>
        <taxon>Agaricomycetes</taxon>
        <taxon>Agaricomycetidae</taxon>
        <taxon>Agaricales</taxon>
        <taxon>Marasmiineae</taxon>
        <taxon>Marasmiaceae</taxon>
        <taxon>Marasmius</taxon>
    </lineage>
</organism>
<evidence type="ECO:0000313" key="2">
    <source>
        <dbReference type="Proteomes" id="UP001049176"/>
    </source>
</evidence>
<keyword evidence="2" id="KW-1185">Reference proteome</keyword>
<evidence type="ECO:0000313" key="1">
    <source>
        <dbReference type="EMBL" id="KAG7087299.1"/>
    </source>
</evidence>
<reference evidence="1" key="1">
    <citation type="journal article" date="2021" name="Genome Biol. Evol.">
        <title>The assembled and annotated genome of the fairy-ring fungus Marasmius oreades.</title>
        <authorList>
            <person name="Hiltunen M."/>
            <person name="Ament-Velasquez S.L."/>
            <person name="Johannesson H."/>
        </authorList>
    </citation>
    <scope>NUCLEOTIDE SEQUENCE</scope>
    <source>
        <strain evidence="1">03SP1</strain>
    </source>
</reference>